<evidence type="ECO:0000256" key="1">
    <source>
        <dbReference type="SAM" id="MobiDB-lite"/>
    </source>
</evidence>
<feature type="compositionally biased region" description="Gly residues" evidence="1">
    <location>
        <begin position="156"/>
        <end position="166"/>
    </location>
</feature>
<feature type="compositionally biased region" description="Gly residues" evidence="1">
    <location>
        <begin position="88"/>
        <end position="98"/>
    </location>
</feature>
<name>A0A8H5F5I3_9AGAR</name>
<keyword evidence="3" id="KW-1185">Reference proteome</keyword>
<feature type="compositionally biased region" description="Basic and acidic residues" evidence="1">
    <location>
        <begin position="208"/>
        <end position="218"/>
    </location>
</feature>
<comment type="caution">
    <text evidence="2">The sequence shown here is derived from an EMBL/GenBank/DDBJ whole genome shotgun (WGS) entry which is preliminary data.</text>
</comment>
<organism evidence="2 3">
    <name type="scientific">Psilocybe cf. subviscida</name>
    <dbReference type="NCBI Taxonomy" id="2480587"/>
    <lineage>
        <taxon>Eukaryota</taxon>
        <taxon>Fungi</taxon>
        <taxon>Dikarya</taxon>
        <taxon>Basidiomycota</taxon>
        <taxon>Agaricomycotina</taxon>
        <taxon>Agaricomycetes</taxon>
        <taxon>Agaricomycetidae</taxon>
        <taxon>Agaricales</taxon>
        <taxon>Agaricineae</taxon>
        <taxon>Strophariaceae</taxon>
        <taxon>Psilocybe</taxon>
    </lineage>
</organism>
<feature type="region of interest" description="Disordered" evidence="1">
    <location>
        <begin position="150"/>
        <end position="244"/>
    </location>
</feature>
<proteinExistence type="predicted"/>
<sequence>MVFHFGSWSHPSNHTSHGRSINSYISTFHITYINMVKFTATLVAALLFAGSTLAAPIFDPADNVAVTARELEEMFDREMVEYDSRSPRGGGSFGGSGSHTGHNGNNYNTHLYGRQFGHGWGGYGHPHRHPHHLTPSTDDQPSAREFVEYDARSPRGSGGSGAGSGSHTGHNGNNYNPHIYKRQFGHGWGSGHPHHHPHRPNPSNDEQPAAREFVEYDARSPTGSSGGSRKHCRKEAGGRIACSD</sequence>
<feature type="compositionally biased region" description="Low complexity" evidence="1">
    <location>
        <begin position="99"/>
        <end position="110"/>
    </location>
</feature>
<evidence type="ECO:0000313" key="2">
    <source>
        <dbReference type="EMBL" id="KAF5324327.1"/>
    </source>
</evidence>
<accession>A0A8H5F5I3</accession>
<evidence type="ECO:0000313" key="3">
    <source>
        <dbReference type="Proteomes" id="UP000567179"/>
    </source>
</evidence>
<feature type="compositionally biased region" description="Low complexity" evidence="1">
    <location>
        <begin position="167"/>
        <end position="176"/>
    </location>
</feature>
<reference evidence="2 3" key="1">
    <citation type="journal article" date="2020" name="ISME J.">
        <title>Uncovering the hidden diversity of litter-decomposition mechanisms in mushroom-forming fungi.</title>
        <authorList>
            <person name="Floudas D."/>
            <person name="Bentzer J."/>
            <person name="Ahren D."/>
            <person name="Johansson T."/>
            <person name="Persson P."/>
            <person name="Tunlid A."/>
        </authorList>
    </citation>
    <scope>NUCLEOTIDE SEQUENCE [LARGE SCALE GENOMIC DNA]</scope>
    <source>
        <strain evidence="2 3">CBS 101986</strain>
    </source>
</reference>
<dbReference type="Proteomes" id="UP000567179">
    <property type="component" value="Unassembled WGS sequence"/>
</dbReference>
<dbReference type="EMBL" id="JAACJJ010000016">
    <property type="protein sequence ID" value="KAF5324327.1"/>
    <property type="molecule type" value="Genomic_DNA"/>
</dbReference>
<feature type="region of interest" description="Disordered" evidence="1">
    <location>
        <begin position="83"/>
        <end position="110"/>
    </location>
</feature>
<protein>
    <submittedName>
        <fullName evidence="2">Uncharacterized protein</fullName>
    </submittedName>
</protein>
<dbReference type="AlphaFoldDB" id="A0A8H5F5I3"/>
<gene>
    <name evidence="2" type="ORF">D9619_011088</name>
</gene>